<reference evidence="2" key="2">
    <citation type="submission" date="2023-08" db="EMBL/GenBank/DDBJ databases">
        <authorList>
            <person name="Luo J."/>
        </authorList>
    </citation>
    <scope>NUCLEOTIDE SEQUENCE</scope>
    <source>
        <strain evidence="2">DSM 25064</strain>
    </source>
</reference>
<dbReference type="EMBL" id="JAUUUU010000001">
    <property type="protein sequence ID" value="MDP1519912.1"/>
    <property type="molecule type" value="Genomic_DNA"/>
</dbReference>
<evidence type="ECO:0000256" key="1">
    <source>
        <dbReference type="SAM" id="Phobius"/>
    </source>
</evidence>
<keyword evidence="1" id="KW-0472">Membrane</keyword>
<reference evidence="2" key="1">
    <citation type="journal article" date="2010" name="Int. J. Syst. Evol. Microbiol.">
        <title>Porticoccus litoralis gen. nov., sp. nov., a gammaproteobacterium isolated from the Yellow Sea.</title>
        <authorList>
            <person name="Oh H.M."/>
            <person name="Kim H."/>
            <person name="Kim K.M."/>
            <person name="Min G.S."/>
            <person name="Cho J.C."/>
        </authorList>
    </citation>
    <scope>NUCLEOTIDE SEQUENCE</scope>
    <source>
        <strain evidence="2">DSM 25064</strain>
    </source>
</reference>
<dbReference type="RefSeq" id="WP_305169425.1">
    <property type="nucleotide sequence ID" value="NZ_JAUUUU010000001.1"/>
</dbReference>
<keyword evidence="3" id="KW-1185">Reference proteome</keyword>
<organism evidence="2 3">
    <name type="scientific">Porticoccus litoralis</name>
    <dbReference type="NCBI Taxonomy" id="434086"/>
    <lineage>
        <taxon>Bacteria</taxon>
        <taxon>Pseudomonadati</taxon>
        <taxon>Pseudomonadota</taxon>
        <taxon>Gammaproteobacteria</taxon>
        <taxon>Cellvibrionales</taxon>
        <taxon>Porticoccaceae</taxon>
        <taxon>Porticoccus</taxon>
    </lineage>
</organism>
<name>A0AAW8B2E7_9GAMM</name>
<accession>A0AAW8B2E7</accession>
<keyword evidence="1" id="KW-0812">Transmembrane</keyword>
<keyword evidence="1" id="KW-1133">Transmembrane helix</keyword>
<comment type="caution">
    <text evidence="2">The sequence shown here is derived from an EMBL/GenBank/DDBJ whole genome shotgun (WGS) entry which is preliminary data.</text>
</comment>
<proteinExistence type="predicted"/>
<feature type="transmembrane region" description="Helical" evidence="1">
    <location>
        <begin position="86"/>
        <end position="109"/>
    </location>
</feature>
<evidence type="ECO:0000313" key="2">
    <source>
        <dbReference type="EMBL" id="MDP1519912.1"/>
    </source>
</evidence>
<sequence length="121" mass="13302">MYYLSLPIFLLIELIIASRIRVMLPEEYLSAYYAYYLISFVLGGFIFTGSLNSLIYGVVESSVSIFILISSVMIPVMSIASNPEAASYSFGINEVVNFILVGSVLVYGFNSAVGQRAKENA</sequence>
<feature type="transmembrane region" description="Helical" evidence="1">
    <location>
        <begin position="63"/>
        <end position="80"/>
    </location>
</feature>
<feature type="transmembrane region" description="Helical" evidence="1">
    <location>
        <begin position="33"/>
        <end position="56"/>
    </location>
</feature>
<gene>
    <name evidence="2" type="ORF">Q8A57_02925</name>
</gene>
<evidence type="ECO:0000313" key="3">
    <source>
        <dbReference type="Proteomes" id="UP001178354"/>
    </source>
</evidence>
<protein>
    <submittedName>
        <fullName evidence="2">Uncharacterized protein</fullName>
    </submittedName>
</protein>
<dbReference type="Proteomes" id="UP001178354">
    <property type="component" value="Unassembled WGS sequence"/>
</dbReference>
<dbReference type="AlphaFoldDB" id="A0AAW8B2E7"/>